<dbReference type="InterPro" id="IPR000073">
    <property type="entry name" value="AB_hydrolase_1"/>
</dbReference>
<sequence>MSEIQHLVLLDGRTLAYRIYGAANGFPLIWFHGTPAGIAPPPLLVKAAEENGVKIIAASRPGFGDSTRRHGRRVVDAVADIRALNEHLGVKEYLVAGWSGGGVLAALTIAGVGPADAPDLDFLAGQGEDNIEEFRAAEKGEDVLREFCMAQRAEVLQGSVADAVAALQGILSTVDHQACLASAELGEYLVSLLRDGMRSGIDGWIDDDLELTKPWGFDLSEVHVPVLLYQGSDDIMVPYSHGVWLAKHLPVEHLREHLMEGEGHVSLVAKGDKLLDELIEAGGISL</sequence>
<keyword evidence="3" id="KW-1185">Reference proteome</keyword>
<dbReference type="SUPFAM" id="SSF53474">
    <property type="entry name" value="alpha/beta-Hydrolases"/>
    <property type="match status" value="1"/>
</dbReference>
<dbReference type="PANTHER" id="PTHR43433">
    <property type="entry name" value="HYDROLASE, ALPHA/BETA FOLD FAMILY PROTEIN"/>
    <property type="match status" value="1"/>
</dbReference>
<accession>A0ABP0DTY3</accession>
<evidence type="ECO:0000259" key="1">
    <source>
        <dbReference type="Pfam" id="PF00561"/>
    </source>
</evidence>
<organism evidence="2 3">
    <name type="scientific">Sporothrix epigloea</name>
    <dbReference type="NCBI Taxonomy" id="1892477"/>
    <lineage>
        <taxon>Eukaryota</taxon>
        <taxon>Fungi</taxon>
        <taxon>Dikarya</taxon>
        <taxon>Ascomycota</taxon>
        <taxon>Pezizomycotina</taxon>
        <taxon>Sordariomycetes</taxon>
        <taxon>Sordariomycetidae</taxon>
        <taxon>Ophiostomatales</taxon>
        <taxon>Ophiostomataceae</taxon>
        <taxon>Sporothrix</taxon>
    </lineage>
</organism>
<protein>
    <recommendedName>
        <fullName evidence="1">AB hydrolase-1 domain-containing protein</fullName>
    </recommendedName>
</protein>
<dbReference type="EMBL" id="CAWUOM010000086">
    <property type="protein sequence ID" value="CAK7271334.1"/>
    <property type="molecule type" value="Genomic_DNA"/>
</dbReference>
<dbReference type="InterPro" id="IPR029058">
    <property type="entry name" value="AB_hydrolase_fold"/>
</dbReference>
<dbReference type="Pfam" id="PF00561">
    <property type="entry name" value="Abhydrolase_1"/>
    <property type="match status" value="1"/>
</dbReference>
<dbReference type="PANTHER" id="PTHR43433:SF10">
    <property type="entry name" value="AB HYDROLASE-1 DOMAIN-CONTAINING PROTEIN"/>
    <property type="match status" value="1"/>
</dbReference>
<dbReference type="InterPro" id="IPR050471">
    <property type="entry name" value="AB_hydrolase"/>
</dbReference>
<dbReference type="Proteomes" id="UP001642501">
    <property type="component" value="Unassembled WGS sequence"/>
</dbReference>
<comment type="caution">
    <text evidence="2">The sequence shown here is derived from an EMBL/GenBank/DDBJ whole genome shotgun (WGS) entry which is preliminary data.</text>
</comment>
<name>A0ABP0DTY3_9PEZI</name>
<evidence type="ECO:0000313" key="2">
    <source>
        <dbReference type="EMBL" id="CAK7271334.1"/>
    </source>
</evidence>
<dbReference type="Gene3D" id="3.40.50.1820">
    <property type="entry name" value="alpha/beta hydrolase"/>
    <property type="match status" value="1"/>
</dbReference>
<reference evidence="2 3" key="1">
    <citation type="submission" date="2024-01" db="EMBL/GenBank/DDBJ databases">
        <authorList>
            <person name="Allen C."/>
            <person name="Tagirdzhanova G."/>
        </authorList>
    </citation>
    <scope>NUCLEOTIDE SEQUENCE [LARGE SCALE GENOMIC DNA]</scope>
    <source>
        <strain evidence="2 3">CBS 573.63</strain>
    </source>
</reference>
<proteinExistence type="predicted"/>
<gene>
    <name evidence="2" type="ORF">SEPCBS57363_004566</name>
</gene>
<evidence type="ECO:0000313" key="3">
    <source>
        <dbReference type="Proteomes" id="UP001642501"/>
    </source>
</evidence>
<feature type="domain" description="AB hydrolase-1" evidence="1">
    <location>
        <begin position="27"/>
        <end position="107"/>
    </location>
</feature>